<comment type="cofactor">
    <cofactor evidence="1">
        <name>FMN</name>
        <dbReference type="ChEBI" id="CHEBI:58210"/>
    </cofactor>
</comment>
<dbReference type="Pfam" id="PF00111">
    <property type="entry name" value="Fer2"/>
    <property type="match status" value="1"/>
</dbReference>
<comment type="caution">
    <text evidence="11">The sequence shown here is derived from an EMBL/GenBank/DDBJ whole genome shotgun (WGS) entry which is preliminary data.</text>
</comment>
<dbReference type="AlphaFoldDB" id="A0A0K9G7U0"/>
<dbReference type="PROSITE" id="PS51085">
    <property type="entry name" value="2FE2S_FER_2"/>
    <property type="match status" value="1"/>
</dbReference>
<evidence type="ECO:0000256" key="5">
    <source>
        <dbReference type="ARBA" id="ARBA00022723"/>
    </source>
</evidence>
<evidence type="ECO:0000256" key="8">
    <source>
        <dbReference type="ARBA" id="ARBA00023014"/>
    </source>
</evidence>
<dbReference type="GO" id="GO:0046872">
    <property type="term" value="F:metal ion binding"/>
    <property type="evidence" value="ECO:0007669"/>
    <property type="project" value="UniProtKB-KW"/>
</dbReference>
<dbReference type="InterPro" id="IPR052353">
    <property type="entry name" value="Benzoxazolinone_Detox_Enz"/>
</dbReference>
<dbReference type="PANTHER" id="PTHR30212">
    <property type="entry name" value="PROTEIN YIIM"/>
    <property type="match status" value="1"/>
</dbReference>
<evidence type="ECO:0000256" key="2">
    <source>
        <dbReference type="ARBA" id="ARBA00022630"/>
    </source>
</evidence>
<dbReference type="InterPro" id="IPR001041">
    <property type="entry name" value="2Fe-2S_ferredoxin-type"/>
</dbReference>
<dbReference type="Proteomes" id="UP000037146">
    <property type="component" value="Unassembled WGS sequence"/>
</dbReference>
<evidence type="ECO:0000259" key="10">
    <source>
        <dbReference type="PROSITE" id="PS51384"/>
    </source>
</evidence>
<keyword evidence="2" id="KW-0285">Flavoprotein</keyword>
<dbReference type="InterPro" id="IPR054582">
    <property type="entry name" value="DmmA-like_N"/>
</dbReference>
<keyword evidence="7" id="KW-0408">Iron</keyword>
<dbReference type="Pfam" id="PF22290">
    <property type="entry name" value="DmmA-like_N"/>
    <property type="match status" value="1"/>
</dbReference>
<dbReference type="GO" id="GO:0051537">
    <property type="term" value="F:2 iron, 2 sulfur cluster binding"/>
    <property type="evidence" value="ECO:0007669"/>
    <property type="project" value="UniProtKB-KW"/>
</dbReference>
<name>A0A0K9G7U0_9BACI</name>
<evidence type="ECO:0000256" key="6">
    <source>
        <dbReference type="ARBA" id="ARBA00023002"/>
    </source>
</evidence>
<dbReference type="PATRIC" id="fig|1679170.3.peg.5378"/>
<evidence type="ECO:0000256" key="1">
    <source>
        <dbReference type="ARBA" id="ARBA00001917"/>
    </source>
</evidence>
<dbReference type="Gene3D" id="3.10.20.30">
    <property type="match status" value="1"/>
</dbReference>
<keyword evidence="12" id="KW-1185">Reference proteome</keyword>
<feature type="domain" description="2Fe-2S ferredoxin-type" evidence="9">
    <location>
        <begin position="233"/>
        <end position="317"/>
    </location>
</feature>
<evidence type="ECO:0000313" key="11">
    <source>
        <dbReference type="EMBL" id="KMY42718.1"/>
    </source>
</evidence>
<dbReference type="RefSeq" id="WP_049683942.1">
    <property type="nucleotide sequence ID" value="NZ_LFZW01000002.1"/>
</dbReference>
<dbReference type="Pfam" id="PF00970">
    <property type="entry name" value="FAD_binding_6"/>
    <property type="match status" value="1"/>
</dbReference>
<sequence length="317" mass="35442">MTTGTIDVIVDKITIESPSVRSFQLKAADGSTLPRFSGGAHITTKIQSEQALFERHYSLTNDIDQNEYYQIAVGRNTNSRGGSVYWHDSIKEGDQLEISYPKNHFPLSFGAKHHVFIAAGIGITPFLAMASHLKKQGKTFELHYAAPSKELCAFYPFLSSVYPEETHFYFSRTDRRMTTEVMKNQPIGTHVYFCGTEGMVKEFAEAAKIYGYPESSIHFELFTPPDFGPLYAFEVELKQRNQILQIPEGATLLEVLLENDIDAPYSCKVGGCGSCQVNVLKGEVDHRDVFLTDEEKNEANVVLTCVSRAKGCLVLDL</sequence>
<reference evidence="12" key="1">
    <citation type="submission" date="2015-07" db="EMBL/GenBank/DDBJ databases">
        <title>Genome sequencing project for genomic taxonomy and phylogenomics of Bacillus-like bacteria.</title>
        <authorList>
            <person name="Liu B."/>
            <person name="Wang J."/>
            <person name="Zhu Y."/>
            <person name="Liu G."/>
            <person name="Chen Q."/>
            <person name="Chen Z."/>
            <person name="Lan J."/>
            <person name="Che J."/>
            <person name="Ge C."/>
            <person name="Shi H."/>
            <person name="Pan Z."/>
            <person name="Liu X."/>
        </authorList>
    </citation>
    <scope>NUCLEOTIDE SEQUENCE [LARGE SCALE GENOMIC DNA]</scope>
    <source>
        <strain evidence="12">FJAT-27997</strain>
    </source>
</reference>
<dbReference type="CDD" id="cd06185">
    <property type="entry name" value="PDR_like"/>
    <property type="match status" value="1"/>
</dbReference>
<evidence type="ECO:0000313" key="12">
    <source>
        <dbReference type="Proteomes" id="UP000037146"/>
    </source>
</evidence>
<dbReference type="PROSITE" id="PS00197">
    <property type="entry name" value="2FE2S_FER_1"/>
    <property type="match status" value="1"/>
</dbReference>
<dbReference type="InterPro" id="IPR012675">
    <property type="entry name" value="Beta-grasp_dom_sf"/>
</dbReference>
<dbReference type="SUPFAM" id="SSF63380">
    <property type="entry name" value="Riboflavin synthase domain-like"/>
    <property type="match status" value="1"/>
</dbReference>
<keyword evidence="5" id="KW-0479">Metal-binding</keyword>
<dbReference type="GO" id="GO:0016491">
    <property type="term" value="F:oxidoreductase activity"/>
    <property type="evidence" value="ECO:0007669"/>
    <property type="project" value="UniProtKB-KW"/>
</dbReference>
<evidence type="ECO:0000256" key="4">
    <source>
        <dbReference type="ARBA" id="ARBA00022714"/>
    </source>
</evidence>
<evidence type="ECO:0000259" key="9">
    <source>
        <dbReference type="PROSITE" id="PS51085"/>
    </source>
</evidence>
<dbReference type="InterPro" id="IPR017927">
    <property type="entry name" value="FAD-bd_FR_type"/>
</dbReference>
<dbReference type="InterPro" id="IPR017938">
    <property type="entry name" value="Riboflavin_synthase-like_b-brl"/>
</dbReference>
<dbReference type="InterPro" id="IPR006058">
    <property type="entry name" value="2Fe2S_fd_BS"/>
</dbReference>
<evidence type="ECO:0000256" key="3">
    <source>
        <dbReference type="ARBA" id="ARBA00022643"/>
    </source>
</evidence>
<keyword evidence="3" id="KW-0288">FMN</keyword>
<proteinExistence type="predicted"/>
<organism evidence="11 12">
    <name type="scientific">Peribacillus loiseleuriae</name>
    <dbReference type="NCBI Taxonomy" id="1679170"/>
    <lineage>
        <taxon>Bacteria</taxon>
        <taxon>Bacillati</taxon>
        <taxon>Bacillota</taxon>
        <taxon>Bacilli</taxon>
        <taxon>Bacillales</taxon>
        <taxon>Bacillaceae</taxon>
        <taxon>Peribacillus</taxon>
    </lineage>
</organism>
<feature type="domain" description="FAD-binding FR-type" evidence="10">
    <location>
        <begin position="3"/>
        <end position="108"/>
    </location>
</feature>
<dbReference type="InterPro" id="IPR036010">
    <property type="entry name" value="2Fe-2S_ferredoxin-like_sf"/>
</dbReference>
<keyword evidence="8" id="KW-0411">Iron-sulfur</keyword>
<keyword evidence="4" id="KW-0001">2Fe-2S</keyword>
<dbReference type="PANTHER" id="PTHR30212:SF2">
    <property type="entry name" value="PROTEIN YIIM"/>
    <property type="match status" value="1"/>
</dbReference>
<dbReference type="OrthoDB" id="573132at2"/>
<evidence type="ECO:0000256" key="7">
    <source>
        <dbReference type="ARBA" id="ARBA00023004"/>
    </source>
</evidence>
<dbReference type="STRING" id="1679170.AC625_23980"/>
<dbReference type="SUPFAM" id="SSF52343">
    <property type="entry name" value="Ferredoxin reductase-like, C-terminal NADP-linked domain"/>
    <property type="match status" value="1"/>
</dbReference>
<keyword evidence="6" id="KW-0560">Oxidoreductase</keyword>
<dbReference type="PROSITE" id="PS51384">
    <property type="entry name" value="FAD_FR"/>
    <property type="match status" value="1"/>
</dbReference>
<dbReference type="Gene3D" id="3.40.50.80">
    <property type="entry name" value="Nucleotide-binding domain of ferredoxin-NADP reductase (FNR) module"/>
    <property type="match status" value="1"/>
</dbReference>
<dbReference type="CDD" id="cd00207">
    <property type="entry name" value="fer2"/>
    <property type="match status" value="1"/>
</dbReference>
<dbReference type="Gene3D" id="2.40.30.10">
    <property type="entry name" value="Translation factors"/>
    <property type="match status" value="1"/>
</dbReference>
<gene>
    <name evidence="11" type="ORF">AC625_23980</name>
</gene>
<dbReference type="InterPro" id="IPR008333">
    <property type="entry name" value="Cbr1-like_FAD-bd_dom"/>
</dbReference>
<dbReference type="InterPro" id="IPR039261">
    <property type="entry name" value="FNR_nucleotide-bd"/>
</dbReference>
<dbReference type="EMBL" id="LFZW01000002">
    <property type="protein sequence ID" value="KMY42718.1"/>
    <property type="molecule type" value="Genomic_DNA"/>
</dbReference>
<accession>A0A0K9G7U0</accession>
<dbReference type="PRINTS" id="PR00409">
    <property type="entry name" value="PHDIOXRDTASE"/>
</dbReference>
<dbReference type="SUPFAM" id="SSF54292">
    <property type="entry name" value="2Fe-2S ferredoxin-like"/>
    <property type="match status" value="1"/>
</dbReference>
<protein>
    <submittedName>
        <fullName evidence="11">Ferredoxin</fullName>
    </submittedName>
</protein>